<keyword evidence="5 6" id="KW-0472">Membrane</keyword>
<feature type="transmembrane region" description="Helical" evidence="6">
    <location>
        <begin position="501"/>
        <end position="521"/>
    </location>
</feature>
<feature type="transmembrane region" description="Helical" evidence="6">
    <location>
        <begin position="569"/>
        <end position="590"/>
    </location>
</feature>
<feature type="transmembrane region" description="Helical" evidence="6">
    <location>
        <begin position="647"/>
        <end position="670"/>
    </location>
</feature>
<evidence type="ECO:0000256" key="4">
    <source>
        <dbReference type="ARBA" id="ARBA00022989"/>
    </source>
</evidence>
<feature type="transmembrane region" description="Helical" evidence="6">
    <location>
        <begin position="229"/>
        <end position="250"/>
    </location>
</feature>
<protein>
    <submittedName>
        <fullName evidence="8">RND superfamily putative drug exporter</fullName>
    </submittedName>
</protein>
<organism evidence="8 9">
    <name type="scientific">Nocardioides marmoribigeumensis</name>
    <dbReference type="NCBI Taxonomy" id="433649"/>
    <lineage>
        <taxon>Bacteria</taxon>
        <taxon>Bacillati</taxon>
        <taxon>Actinomycetota</taxon>
        <taxon>Actinomycetes</taxon>
        <taxon>Propionibacteriales</taxon>
        <taxon>Nocardioidaceae</taxon>
        <taxon>Nocardioides</taxon>
    </lineage>
</organism>
<proteinExistence type="predicted"/>
<feature type="transmembrane region" description="Helical" evidence="6">
    <location>
        <begin position="360"/>
        <end position="379"/>
    </location>
</feature>
<feature type="transmembrane region" description="Helical" evidence="6">
    <location>
        <begin position="611"/>
        <end position="635"/>
    </location>
</feature>
<accession>A0ABU2BQS7</accession>
<dbReference type="EMBL" id="JAVDYG010000001">
    <property type="protein sequence ID" value="MDR7360621.1"/>
    <property type="molecule type" value="Genomic_DNA"/>
</dbReference>
<evidence type="ECO:0000259" key="7">
    <source>
        <dbReference type="PROSITE" id="PS50156"/>
    </source>
</evidence>
<dbReference type="SUPFAM" id="SSF82866">
    <property type="entry name" value="Multidrug efflux transporter AcrB transmembrane domain"/>
    <property type="match status" value="2"/>
</dbReference>
<feature type="transmembrane region" description="Helical" evidence="6">
    <location>
        <begin position="180"/>
        <end position="198"/>
    </location>
</feature>
<dbReference type="PANTHER" id="PTHR33406">
    <property type="entry name" value="MEMBRANE PROTEIN MJ1562-RELATED"/>
    <property type="match status" value="1"/>
</dbReference>
<dbReference type="Proteomes" id="UP001183648">
    <property type="component" value="Unassembled WGS sequence"/>
</dbReference>
<evidence type="ECO:0000256" key="5">
    <source>
        <dbReference type="ARBA" id="ARBA00023136"/>
    </source>
</evidence>
<keyword evidence="2" id="KW-1003">Cell membrane</keyword>
<feature type="transmembrane region" description="Helical" evidence="6">
    <location>
        <begin position="307"/>
        <end position="329"/>
    </location>
</feature>
<evidence type="ECO:0000313" key="8">
    <source>
        <dbReference type="EMBL" id="MDR7360621.1"/>
    </source>
</evidence>
<evidence type="ECO:0000256" key="3">
    <source>
        <dbReference type="ARBA" id="ARBA00022692"/>
    </source>
</evidence>
<dbReference type="InterPro" id="IPR000731">
    <property type="entry name" value="SSD"/>
</dbReference>
<feature type="transmembrane region" description="Helical" evidence="6">
    <location>
        <begin position="528"/>
        <end position="549"/>
    </location>
</feature>
<comment type="caution">
    <text evidence="8">The sequence shown here is derived from an EMBL/GenBank/DDBJ whole genome shotgun (WGS) entry which is preliminary data.</text>
</comment>
<evidence type="ECO:0000256" key="1">
    <source>
        <dbReference type="ARBA" id="ARBA00004651"/>
    </source>
</evidence>
<dbReference type="PANTHER" id="PTHR33406:SF13">
    <property type="entry name" value="MEMBRANE PROTEIN YDFJ"/>
    <property type="match status" value="1"/>
</dbReference>
<evidence type="ECO:0000256" key="6">
    <source>
        <dbReference type="SAM" id="Phobius"/>
    </source>
</evidence>
<dbReference type="Gene3D" id="1.20.1640.10">
    <property type="entry name" value="Multidrug efflux transporter AcrB transmembrane domain"/>
    <property type="match status" value="2"/>
</dbReference>
<dbReference type="Pfam" id="PF03176">
    <property type="entry name" value="MMPL"/>
    <property type="match status" value="2"/>
</dbReference>
<feature type="transmembrane region" description="Helical" evidence="6">
    <location>
        <begin position="277"/>
        <end position="295"/>
    </location>
</feature>
<keyword evidence="9" id="KW-1185">Reference proteome</keyword>
<reference evidence="8 9" key="1">
    <citation type="submission" date="2023-07" db="EMBL/GenBank/DDBJ databases">
        <title>Sequencing the genomes of 1000 actinobacteria strains.</title>
        <authorList>
            <person name="Klenk H.-P."/>
        </authorList>
    </citation>
    <scope>NUCLEOTIDE SEQUENCE [LARGE SCALE GENOMIC DNA]</scope>
    <source>
        <strain evidence="8 9">DSM 19426</strain>
    </source>
</reference>
<dbReference type="InterPro" id="IPR004869">
    <property type="entry name" value="MMPL_dom"/>
</dbReference>
<keyword evidence="4 6" id="KW-1133">Transmembrane helix</keyword>
<comment type="subcellular location">
    <subcellularLocation>
        <location evidence="1">Cell membrane</location>
        <topology evidence="1">Multi-pass membrane protein</topology>
    </subcellularLocation>
</comment>
<feature type="transmembrane region" description="Helical" evidence="6">
    <location>
        <begin position="203"/>
        <end position="223"/>
    </location>
</feature>
<keyword evidence="3 6" id="KW-0812">Transmembrane</keyword>
<dbReference type="InterPro" id="IPR050545">
    <property type="entry name" value="Mycobact_MmpL"/>
</dbReference>
<feature type="domain" description="SSD" evidence="7">
    <location>
        <begin position="209"/>
        <end position="328"/>
    </location>
</feature>
<evidence type="ECO:0000256" key="2">
    <source>
        <dbReference type="ARBA" id="ARBA00022475"/>
    </source>
</evidence>
<dbReference type="PROSITE" id="PS50156">
    <property type="entry name" value="SSD"/>
    <property type="match status" value="1"/>
</dbReference>
<gene>
    <name evidence="8" type="ORF">J2S63_000174</name>
</gene>
<sequence length="702" mass="73025">MEQLMERAARALLARRGRVLVVWALLCVVGAGFAAGLPGRIVSGGEAPASADSEKVARALADSPLPSLFLAVRLPADASPALTEQVVTKVADEAGDVDGVTRVSRLPDTPPVTEDGARVVVLNLSTTGGTDGAIKVAHELESHAEHLAPEGTDVYVGGFGAYRDQLTALSQHDLEQAERLGLPIVFLVLLLTFGSVWAAGLPLVIALSGLLMGLGAVGAASYVLPMSDFVTNSASMIGVALGVDYAMFLLQRVRELTRRGTSTDEAIVQAMRSTGTAVLWSAVTVLAAEATLLLVDSRSIRSAAFGMVMVTLFAGLTALVVAPVLISLFGRRVAVPRRHAAEGASTAGWRRWATRVTGRGALWLVVSSGLLVALALPALGLRDHVSISGASTLPAHASVRQAYEQAALRYGPTAMSPVTVLTDGPDAPLRQVLASSPDVVSVDAVPLGDGRSAVAVTTTHEPYSAANRDFVQMLRDRSDGDYLVGGETAASMDATRAMFDGLPRVGVALLVVVALVLLLALRSVFLPLKAVALVVVSLGASLGSLLLLTSTEWGARLIGASGPGDIHPIVPITIVAVTVALSTDYEVILISRMKEVFERTGDNRGAIVDGVEHTGGVITSAAAIMVAVFFGFAMADLAPLKQLGVGLAIAVVLDATVVRGVLVPAAMAVMGARNWWWPGRPVSLPVVPEPRPRHARLEEVAS</sequence>
<evidence type="ECO:0000313" key="9">
    <source>
        <dbReference type="Proteomes" id="UP001183648"/>
    </source>
</evidence>
<dbReference type="RefSeq" id="WP_310297351.1">
    <property type="nucleotide sequence ID" value="NZ_BAAAPS010000011.1"/>
</dbReference>
<name>A0ABU2BQS7_9ACTN</name>